<evidence type="ECO:0000313" key="3">
    <source>
        <dbReference type="Proteomes" id="UP000663281"/>
    </source>
</evidence>
<reference evidence="2 3" key="1">
    <citation type="submission" date="2021-03" db="EMBL/GenBank/DDBJ databases">
        <title>Novel species identification of genus Shewanella.</title>
        <authorList>
            <person name="Liu G."/>
            <person name="Zhang Q."/>
        </authorList>
    </citation>
    <scope>NUCLEOTIDE SEQUENCE [LARGE SCALE GENOMIC DNA]</scope>
    <source>
        <strain evidence="2 3">FJAT-53726</strain>
    </source>
</reference>
<dbReference type="PANTHER" id="PTHR36121:SF1">
    <property type="entry name" value="PROTEIN SXY"/>
    <property type="match status" value="1"/>
</dbReference>
<evidence type="ECO:0000313" key="2">
    <source>
        <dbReference type="EMBL" id="QSX29000.1"/>
    </source>
</evidence>
<dbReference type="AlphaFoldDB" id="A0A974XIG4"/>
<dbReference type="EMBL" id="CP071504">
    <property type="protein sequence ID" value="QSX29000.1"/>
    <property type="molecule type" value="Genomic_DNA"/>
</dbReference>
<dbReference type="PANTHER" id="PTHR36121">
    <property type="entry name" value="PROTEIN SXY"/>
    <property type="match status" value="1"/>
</dbReference>
<organism evidence="2 3">
    <name type="scientific">Shewanella cyperi</name>
    <dbReference type="NCBI Taxonomy" id="2814292"/>
    <lineage>
        <taxon>Bacteria</taxon>
        <taxon>Pseudomonadati</taxon>
        <taxon>Pseudomonadota</taxon>
        <taxon>Gammaproteobacteria</taxon>
        <taxon>Alteromonadales</taxon>
        <taxon>Shewanellaceae</taxon>
        <taxon>Shewanella</taxon>
    </lineage>
</organism>
<evidence type="ECO:0000259" key="1">
    <source>
        <dbReference type="Pfam" id="PF04994"/>
    </source>
</evidence>
<name>A0A974XIG4_9GAMM</name>
<protein>
    <submittedName>
        <fullName evidence="2">TfoX/Sxy family protein</fullName>
    </submittedName>
</protein>
<dbReference type="RefSeq" id="WP_207324284.1">
    <property type="nucleotide sequence ID" value="NZ_CP071504.1"/>
</dbReference>
<dbReference type="InterPro" id="IPR007077">
    <property type="entry name" value="TfoX_C"/>
</dbReference>
<dbReference type="Gene3D" id="1.10.150.20">
    <property type="entry name" value="5' to 3' exonuclease, C-terminal subdomain"/>
    <property type="match status" value="1"/>
</dbReference>
<dbReference type="Pfam" id="PF04994">
    <property type="entry name" value="TfoX_C"/>
    <property type="match status" value="1"/>
</dbReference>
<accession>A0A974XIG4</accession>
<proteinExistence type="predicted"/>
<gene>
    <name evidence="2" type="ORF">JYB88_12135</name>
</gene>
<feature type="domain" description="TfoX C-terminal" evidence="1">
    <location>
        <begin position="4"/>
        <end position="78"/>
    </location>
</feature>
<dbReference type="InterPro" id="IPR047525">
    <property type="entry name" value="TfoX-like"/>
</dbReference>
<dbReference type="Proteomes" id="UP000663281">
    <property type="component" value="Chromosome"/>
</dbReference>
<dbReference type="KEGG" id="scyp:JYB88_12135"/>
<sequence>MTAIVDCRNLGPKSAALLAEVGVCNLQQLRELGAINVMLRLQRLGHKPNLNLLYALEGAITDCHWQQVARCRKGELLLALDAALAFDRL</sequence>
<keyword evidence="3" id="KW-1185">Reference proteome</keyword>